<reference evidence="3 4" key="1">
    <citation type="submission" date="2018-03" db="EMBL/GenBank/DDBJ databases">
        <title>Genomic Encyclopedia of Type Strains, Phase III (KMG-III): the genomes of soil and plant-associated and newly described type strains.</title>
        <authorList>
            <person name="Whitman W."/>
        </authorList>
    </citation>
    <scope>NUCLEOTIDE SEQUENCE [LARGE SCALE GENOMIC DNA]</scope>
    <source>
        <strain evidence="3 4">CGMCC 4.7104</strain>
    </source>
</reference>
<evidence type="ECO:0000313" key="4">
    <source>
        <dbReference type="Proteomes" id="UP000238312"/>
    </source>
</evidence>
<organism evidence="3 4">
    <name type="scientific">Nonomuraea fuscirosea</name>
    <dbReference type="NCBI Taxonomy" id="1291556"/>
    <lineage>
        <taxon>Bacteria</taxon>
        <taxon>Bacillati</taxon>
        <taxon>Actinomycetota</taxon>
        <taxon>Actinomycetes</taxon>
        <taxon>Streptosporangiales</taxon>
        <taxon>Streptosporangiaceae</taxon>
        <taxon>Nonomuraea</taxon>
    </lineage>
</organism>
<dbReference type="AlphaFoldDB" id="A0A2T0MQT3"/>
<dbReference type="RefSeq" id="WP_106247203.1">
    <property type="nucleotide sequence ID" value="NZ_PVNG01000017.1"/>
</dbReference>
<feature type="chain" id="PRO_5038406056" evidence="2">
    <location>
        <begin position="36"/>
        <end position="198"/>
    </location>
</feature>
<feature type="compositionally biased region" description="Polar residues" evidence="1">
    <location>
        <begin position="179"/>
        <end position="188"/>
    </location>
</feature>
<dbReference type="OrthoDB" id="7949713at2"/>
<feature type="region of interest" description="Disordered" evidence="1">
    <location>
        <begin position="145"/>
        <end position="198"/>
    </location>
</feature>
<feature type="region of interest" description="Disordered" evidence="1">
    <location>
        <begin position="41"/>
        <end position="72"/>
    </location>
</feature>
<keyword evidence="2" id="KW-0732">Signal</keyword>
<dbReference type="EMBL" id="PVNG01000017">
    <property type="protein sequence ID" value="PRX60457.1"/>
    <property type="molecule type" value="Genomic_DNA"/>
</dbReference>
<accession>A0A2T0MQT3</accession>
<comment type="caution">
    <text evidence="3">The sequence shown here is derived from an EMBL/GenBank/DDBJ whole genome shotgun (WGS) entry which is preliminary data.</text>
</comment>
<proteinExistence type="predicted"/>
<evidence type="ECO:0000256" key="1">
    <source>
        <dbReference type="SAM" id="MobiDB-lite"/>
    </source>
</evidence>
<gene>
    <name evidence="3" type="ORF">B0I32_117224</name>
</gene>
<feature type="compositionally biased region" description="Low complexity" evidence="1">
    <location>
        <begin position="50"/>
        <end position="70"/>
    </location>
</feature>
<name>A0A2T0MQT3_9ACTN</name>
<dbReference type="Proteomes" id="UP000238312">
    <property type="component" value="Unassembled WGS sequence"/>
</dbReference>
<sequence length="198" mass="20297">MGSTLGQSVARRKCSRKSTARAVAPVLALAALALAGVACGDSQEPGRTVASLAPQAGPASAAAPQGGSKADPVAFAQCVRDNGLPDFKDPEPGKGMGEGIDLNSPAFKKAAEACKELMPAPPPQNDPNATWSTADKLKYAACMRDNGVPSFPDPDAGGGFKLNDDPNTPQFKKAEESCKQYQPQSIRNMTPGKIGGGS</sequence>
<evidence type="ECO:0000256" key="2">
    <source>
        <dbReference type="SAM" id="SignalP"/>
    </source>
</evidence>
<feature type="signal peptide" evidence="2">
    <location>
        <begin position="1"/>
        <end position="35"/>
    </location>
</feature>
<evidence type="ECO:0000313" key="3">
    <source>
        <dbReference type="EMBL" id="PRX60457.1"/>
    </source>
</evidence>
<feature type="compositionally biased region" description="Basic residues" evidence="1">
    <location>
        <begin position="10"/>
        <end position="19"/>
    </location>
</feature>
<feature type="region of interest" description="Disordered" evidence="1">
    <location>
        <begin position="1"/>
        <end position="20"/>
    </location>
</feature>
<keyword evidence="4" id="KW-1185">Reference proteome</keyword>
<protein>
    <submittedName>
        <fullName evidence="3">Uncharacterized protein</fullName>
    </submittedName>
</protein>